<dbReference type="NCBIfam" id="TIGR02937">
    <property type="entry name" value="sigma70-ECF"/>
    <property type="match status" value="1"/>
</dbReference>
<dbReference type="Gene3D" id="1.10.10.10">
    <property type="entry name" value="Winged helix-like DNA-binding domain superfamily/Winged helix DNA-binding domain"/>
    <property type="match status" value="1"/>
</dbReference>
<protein>
    <recommendedName>
        <fullName evidence="9">Sigma-70 family RNA polymerase sigma factor</fullName>
    </recommendedName>
</protein>
<sequence>MEERVMAALEEPLHDVIDHKEIHLESVMNQFGSDIVKLAYSYVKDFNIAEDISQEVFVTYFNQLDNFRRECSVKTYLYRITINKCKDYLKSWNYRKVQISEMFGRVIADHTSTPEQTFLEKENITDLADLVLALPLKYREVVFLFYYEELSLKEISSFLHTNLSTVKTRLTRGKELLRVHYTDGGRDND</sequence>
<dbReference type="NCBIfam" id="NF006930">
    <property type="entry name" value="PRK09415.1"/>
    <property type="match status" value="1"/>
</dbReference>
<comment type="similarity">
    <text evidence="1">Belongs to the sigma-70 factor family. ECF subfamily.</text>
</comment>
<name>A0ABN4ZKG8_9BACI</name>
<keyword evidence="3" id="KW-0731">Sigma factor</keyword>
<reference evidence="7 8" key="1">
    <citation type="submission" date="2017-04" db="EMBL/GenBank/DDBJ databases">
        <title>Complete Genome Sequence of the Bacillus horikoshii 20a strain from Cuatro Cienegas, Coahuila, Mexico.</title>
        <authorList>
            <person name="Zarza E."/>
            <person name="Alcaraz L.D."/>
            <person name="Aguilar-Salinas B."/>
            <person name="Islas A."/>
            <person name="Olmedo-Alvarez G."/>
        </authorList>
    </citation>
    <scope>NUCLEOTIDE SEQUENCE [LARGE SCALE GENOMIC DNA]</scope>
    <source>
        <strain evidence="7 8">20a</strain>
    </source>
</reference>
<dbReference type="SUPFAM" id="SSF88659">
    <property type="entry name" value="Sigma3 and sigma4 domains of RNA polymerase sigma factors"/>
    <property type="match status" value="1"/>
</dbReference>
<keyword evidence="4" id="KW-0804">Transcription</keyword>
<evidence type="ECO:0000259" key="6">
    <source>
        <dbReference type="Pfam" id="PF08281"/>
    </source>
</evidence>
<feature type="domain" description="RNA polymerase sigma factor 70 region 4 type 2" evidence="6">
    <location>
        <begin position="127"/>
        <end position="177"/>
    </location>
</feature>
<dbReference type="InterPro" id="IPR036388">
    <property type="entry name" value="WH-like_DNA-bd_sf"/>
</dbReference>
<dbReference type="Gene3D" id="1.10.1740.10">
    <property type="match status" value="1"/>
</dbReference>
<evidence type="ECO:0000256" key="2">
    <source>
        <dbReference type="ARBA" id="ARBA00023015"/>
    </source>
</evidence>
<dbReference type="SUPFAM" id="SSF88946">
    <property type="entry name" value="Sigma2 domain of RNA polymerase sigma factors"/>
    <property type="match status" value="1"/>
</dbReference>
<keyword evidence="8" id="KW-1185">Reference proteome</keyword>
<dbReference type="Pfam" id="PF08281">
    <property type="entry name" value="Sigma70_r4_2"/>
    <property type="match status" value="1"/>
</dbReference>
<evidence type="ECO:0000256" key="1">
    <source>
        <dbReference type="ARBA" id="ARBA00010641"/>
    </source>
</evidence>
<evidence type="ECO:0000313" key="8">
    <source>
        <dbReference type="Proteomes" id="UP000195573"/>
    </source>
</evidence>
<organism evidence="7 8">
    <name type="scientific">Sutcliffiella horikoshii</name>
    <dbReference type="NCBI Taxonomy" id="79883"/>
    <lineage>
        <taxon>Bacteria</taxon>
        <taxon>Bacillati</taxon>
        <taxon>Bacillota</taxon>
        <taxon>Bacilli</taxon>
        <taxon>Bacillales</taxon>
        <taxon>Bacillaceae</taxon>
        <taxon>Sutcliffiella</taxon>
    </lineage>
</organism>
<dbReference type="InterPro" id="IPR014284">
    <property type="entry name" value="RNA_pol_sigma-70_dom"/>
</dbReference>
<feature type="domain" description="RNA polymerase sigma-70 region 2" evidence="5">
    <location>
        <begin position="30"/>
        <end position="91"/>
    </location>
</feature>
<gene>
    <name evidence="7" type="ORF">B4U37_14695</name>
</gene>
<dbReference type="InterPro" id="IPR013324">
    <property type="entry name" value="RNA_pol_sigma_r3/r4-like"/>
</dbReference>
<dbReference type="Pfam" id="PF04542">
    <property type="entry name" value="Sigma70_r2"/>
    <property type="match status" value="1"/>
</dbReference>
<dbReference type="PANTHER" id="PTHR43133">
    <property type="entry name" value="RNA POLYMERASE ECF-TYPE SIGMA FACTO"/>
    <property type="match status" value="1"/>
</dbReference>
<dbReference type="InterPro" id="IPR013325">
    <property type="entry name" value="RNA_pol_sigma_r2"/>
</dbReference>
<evidence type="ECO:0000256" key="4">
    <source>
        <dbReference type="ARBA" id="ARBA00023163"/>
    </source>
</evidence>
<evidence type="ECO:0000256" key="3">
    <source>
        <dbReference type="ARBA" id="ARBA00023082"/>
    </source>
</evidence>
<dbReference type="PANTHER" id="PTHR43133:SF60">
    <property type="entry name" value="RNA POLYMERASE SIGMA FACTOR SIGV"/>
    <property type="match status" value="1"/>
</dbReference>
<dbReference type="InterPro" id="IPR007627">
    <property type="entry name" value="RNA_pol_sigma70_r2"/>
</dbReference>
<accession>A0ABN4ZKG8</accession>
<dbReference type="InterPro" id="IPR013249">
    <property type="entry name" value="RNA_pol_sigma70_r4_t2"/>
</dbReference>
<evidence type="ECO:0008006" key="9">
    <source>
        <dbReference type="Google" id="ProtNLM"/>
    </source>
</evidence>
<dbReference type="Proteomes" id="UP000195573">
    <property type="component" value="Chromosome"/>
</dbReference>
<evidence type="ECO:0000313" key="7">
    <source>
        <dbReference type="EMBL" id="ART77218.1"/>
    </source>
</evidence>
<dbReference type="CDD" id="cd06171">
    <property type="entry name" value="Sigma70_r4"/>
    <property type="match status" value="1"/>
</dbReference>
<evidence type="ECO:0000259" key="5">
    <source>
        <dbReference type="Pfam" id="PF04542"/>
    </source>
</evidence>
<proteinExistence type="inferred from homology"/>
<dbReference type="InterPro" id="IPR039425">
    <property type="entry name" value="RNA_pol_sigma-70-like"/>
</dbReference>
<keyword evidence="2" id="KW-0805">Transcription regulation</keyword>
<dbReference type="EMBL" id="CP020880">
    <property type="protein sequence ID" value="ART77218.1"/>
    <property type="molecule type" value="Genomic_DNA"/>
</dbReference>